<feature type="domain" description="Late embryogenesis abundant protein LEA-2 subgroup" evidence="6">
    <location>
        <begin position="106"/>
        <end position="208"/>
    </location>
</feature>
<keyword evidence="8" id="KW-1185">Reference proteome</keyword>
<comment type="caution">
    <text evidence="7">The sequence shown here is derived from an EMBL/GenBank/DDBJ whole genome shotgun (WGS) entry which is preliminary data.</text>
</comment>
<dbReference type="GO" id="GO:0098542">
    <property type="term" value="P:defense response to other organism"/>
    <property type="evidence" value="ECO:0007669"/>
    <property type="project" value="InterPro"/>
</dbReference>
<evidence type="ECO:0000256" key="3">
    <source>
        <dbReference type="ARBA" id="ARBA00022989"/>
    </source>
</evidence>
<proteinExistence type="predicted"/>
<keyword evidence="4 5" id="KW-0472">Membrane</keyword>
<evidence type="ECO:0000256" key="4">
    <source>
        <dbReference type="ARBA" id="ARBA00023136"/>
    </source>
</evidence>
<evidence type="ECO:0000256" key="1">
    <source>
        <dbReference type="ARBA" id="ARBA00004167"/>
    </source>
</evidence>
<evidence type="ECO:0000256" key="2">
    <source>
        <dbReference type="ARBA" id="ARBA00022692"/>
    </source>
</evidence>
<accession>A0AAD3XMQ3</accession>
<dbReference type="Proteomes" id="UP001279734">
    <property type="component" value="Unassembled WGS sequence"/>
</dbReference>
<protein>
    <recommendedName>
        <fullName evidence="6">Late embryogenesis abundant protein LEA-2 subgroup domain-containing protein</fullName>
    </recommendedName>
</protein>
<dbReference type="Pfam" id="PF03168">
    <property type="entry name" value="LEA_2"/>
    <property type="match status" value="1"/>
</dbReference>
<organism evidence="7 8">
    <name type="scientific">Nepenthes gracilis</name>
    <name type="common">Slender pitcher plant</name>
    <dbReference type="NCBI Taxonomy" id="150966"/>
    <lineage>
        <taxon>Eukaryota</taxon>
        <taxon>Viridiplantae</taxon>
        <taxon>Streptophyta</taxon>
        <taxon>Embryophyta</taxon>
        <taxon>Tracheophyta</taxon>
        <taxon>Spermatophyta</taxon>
        <taxon>Magnoliopsida</taxon>
        <taxon>eudicotyledons</taxon>
        <taxon>Gunneridae</taxon>
        <taxon>Pentapetalae</taxon>
        <taxon>Caryophyllales</taxon>
        <taxon>Nepenthaceae</taxon>
        <taxon>Nepenthes</taxon>
    </lineage>
</organism>
<gene>
    <name evidence="7" type="ORF">Nepgr_011832</name>
</gene>
<sequence>MSQEKQAYLNGAYYGPPIPPPPKTYNRPGRSGGCGCCLIDCGCCLLGCVFKIIFSILILIGLAVLVFWLIVRPHEVKFHAVDATLTEFNFSGSGNDTLYYNLNLDLTVRNPNRHIGIYYDEIEVRAYYLDQRFGVVEVSPFYQGHKNTTSLSVPFKGQNVVALSSSQSSDYNSQKNEGVFDIYLKLYLKIRFKVGWVKVGKFKPKIKCDLNVPLSSSGKGFEATKCKYDL</sequence>
<keyword evidence="3 5" id="KW-1133">Transmembrane helix</keyword>
<dbReference type="GO" id="GO:0009506">
    <property type="term" value="C:plasmodesma"/>
    <property type="evidence" value="ECO:0007669"/>
    <property type="project" value="TreeGrafter"/>
</dbReference>
<dbReference type="InterPro" id="IPR004864">
    <property type="entry name" value="LEA_2"/>
</dbReference>
<dbReference type="PANTHER" id="PTHR31415">
    <property type="entry name" value="OS05G0367900 PROTEIN"/>
    <property type="match status" value="1"/>
</dbReference>
<evidence type="ECO:0000313" key="7">
    <source>
        <dbReference type="EMBL" id="GMH09991.1"/>
    </source>
</evidence>
<name>A0AAD3XMQ3_NEPGR</name>
<dbReference type="PANTHER" id="PTHR31415:SF4">
    <property type="entry name" value="NDR1_HIN1-LIKE PROTEIN 3"/>
    <property type="match status" value="1"/>
</dbReference>
<evidence type="ECO:0000256" key="5">
    <source>
        <dbReference type="SAM" id="Phobius"/>
    </source>
</evidence>
<reference evidence="7" key="1">
    <citation type="submission" date="2023-05" db="EMBL/GenBank/DDBJ databases">
        <title>Nepenthes gracilis genome sequencing.</title>
        <authorList>
            <person name="Fukushima K."/>
        </authorList>
    </citation>
    <scope>NUCLEOTIDE SEQUENCE</scope>
    <source>
        <strain evidence="7">SING2019-196</strain>
    </source>
</reference>
<evidence type="ECO:0000259" key="6">
    <source>
        <dbReference type="Pfam" id="PF03168"/>
    </source>
</evidence>
<dbReference type="GO" id="GO:0005886">
    <property type="term" value="C:plasma membrane"/>
    <property type="evidence" value="ECO:0007669"/>
    <property type="project" value="TreeGrafter"/>
</dbReference>
<comment type="subcellular location">
    <subcellularLocation>
        <location evidence="1">Membrane</location>
        <topology evidence="1">Single-pass membrane protein</topology>
    </subcellularLocation>
</comment>
<keyword evidence="2 5" id="KW-0812">Transmembrane</keyword>
<dbReference type="AlphaFoldDB" id="A0AAD3XMQ3"/>
<evidence type="ECO:0000313" key="8">
    <source>
        <dbReference type="Proteomes" id="UP001279734"/>
    </source>
</evidence>
<dbReference type="EMBL" id="BSYO01000009">
    <property type="protein sequence ID" value="GMH09991.1"/>
    <property type="molecule type" value="Genomic_DNA"/>
</dbReference>
<dbReference type="InterPro" id="IPR044839">
    <property type="entry name" value="NDR1-like"/>
</dbReference>
<feature type="transmembrane region" description="Helical" evidence="5">
    <location>
        <begin position="52"/>
        <end position="71"/>
    </location>
</feature>